<proteinExistence type="inferred from homology"/>
<dbReference type="InterPro" id="IPR029753">
    <property type="entry name" value="D-isomer_DH_CS"/>
</dbReference>
<dbReference type="PROSITE" id="PS00670">
    <property type="entry name" value="D_2_HYDROXYACID_DH_2"/>
    <property type="match status" value="1"/>
</dbReference>
<dbReference type="PANTHER" id="PTHR43761:SF1">
    <property type="entry name" value="D-ISOMER SPECIFIC 2-HYDROXYACID DEHYDROGENASE CATALYTIC DOMAIN-CONTAINING PROTEIN-RELATED"/>
    <property type="match status" value="1"/>
</dbReference>
<feature type="domain" description="D-isomer specific 2-hydroxyacid dehydrogenase catalytic" evidence="5">
    <location>
        <begin position="30"/>
        <end position="315"/>
    </location>
</feature>
<dbReference type="FunFam" id="3.40.50.720:FF:000203">
    <property type="entry name" value="D-3-phosphoglycerate dehydrogenase (SerA)"/>
    <property type="match status" value="1"/>
</dbReference>
<reference evidence="7" key="2">
    <citation type="journal article" date="2021" name="PeerJ">
        <title>Extensive microbial diversity within the chicken gut microbiome revealed by metagenomics and culture.</title>
        <authorList>
            <person name="Gilroy R."/>
            <person name="Ravi A."/>
            <person name="Getino M."/>
            <person name="Pursley I."/>
            <person name="Horton D.L."/>
            <person name="Alikhan N.F."/>
            <person name="Baker D."/>
            <person name="Gharbi K."/>
            <person name="Hall N."/>
            <person name="Watson M."/>
            <person name="Adriaenssens E.M."/>
            <person name="Foster-Nyarko E."/>
            <person name="Jarju S."/>
            <person name="Secka A."/>
            <person name="Antonio M."/>
            <person name="Oren A."/>
            <person name="Chaudhuri R.R."/>
            <person name="La Ragione R."/>
            <person name="Hildebrand F."/>
            <person name="Pallen M.J."/>
        </authorList>
    </citation>
    <scope>NUCLEOTIDE SEQUENCE</scope>
    <source>
        <strain evidence="7">CHK157-1446</strain>
    </source>
</reference>
<sequence length="317" mass="34481">MRAVILDADTVTDSDVSLDKISSVLPTVIYGFSADDEIADRISDADVVLTNKCRITKEVFERCPNIKYIGLFATGYNNIDIKEAKARGCVVSNVPGYSTNAVAQHTFALILNRYSSVAAYDQTVKNGDWCYSKLFSYFNIPFFELAGKTIGIVGYGAIGKAVKRIAEAFNMNILVHTRSYPKDDSGIKVVSLEELLKESDIVSLHCPLTDETAGLINKDALALMKPSAMLVNTSRGGAVVERDLADALNSGKIAAAALDVLDREPMDVNCPLRNAKNCCITPHIAWAPLETRIRLIDMVSDNLKNYLAGHPANNVAV</sequence>
<name>A0A9D1EN07_9FIRM</name>
<keyword evidence="3" id="KW-0520">NAD</keyword>
<dbReference type="PANTHER" id="PTHR43761">
    <property type="entry name" value="D-ISOMER SPECIFIC 2-HYDROXYACID DEHYDROGENASE FAMILY PROTEIN (AFU_ORTHOLOGUE AFUA_1G13630)"/>
    <property type="match status" value="1"/>
</dbReference>
<dbReference type="GO" id="GO:0051287">
    <property type="term" value="F:NAD binding"/>
    <property type="evidence" value="ECO:0007669"/>
    <property type="project" value="InterPro"/>
</dbReference>
<organism evidence="7 8">
    <name type="scientific">Candidatus Faeciplasma gallinarum</name>
    <dbReference type="NCBI Taxonomy" id="2840799"/>
    <lineage>
        <taxon>Bacteria</taxon>
        <taxon>Bacillati</taxon>
        <taxon>Bacillota</taxon>
        <taxon>Clostridia</taxon>
        <taxon>Eubacteriales</taxon>
        <taxon>Oscillospiraceae</taxon>
        <taxon>Oscillospiraceae incertae sedis</taxon>
        <taxon>Candidatus Faeciplasma</taxon>
    </lineage>
</organism>
<dbReference type="SUPFAM" id="SSF51735">
    <property type="entry name" value="NAD(P)-binding Rossmann-fold domains"/>
    <property type="match status" value="1"/>
</dbReference>
<dbReference type="PROSITE" id="PS00065">
    <property type="entry name" value="D_2_HYDROXYACID_DH_1"/>
    <property type="match status" value="1"/>
</dbReference>
<dbReference type="InterPro" id="IPR029752">
    <property type="entry name" value="D-isomer_DH_CS1"/>
</dbReference>
<comment type="caution">
    <text evidence="7">The sequence shown here is derived from an EMBL/GenBank/DDBJ whole genome shotgun (WGS) entry which is preliminary data.</text>
</comment>
<comment type="similarity">
    <text evidence="1 4">Belongs to the D-isomer specific 2-hydroxyacid dehydrogenase family.</text>
</comment>
<dbReference type="InterPro" id="IPR006139">
    <property type="entry name" value="D-isomer_2_OHA_DH_cat_dom"/>
</dbReference>
<evidence type="ECO:0000256" key="2">
    <source>
        <dbReference type="ARBA" id="ARBA00023002"/>
    </source>
</evidence>
<dbReference type="InterPro" id="IPR036291">
    <property type="entry name" value="NAD(P)-bd_dom_sf"/>
</dbReference>
<dbReference type="InterPro" id="IPR006140">
    <property type="entry name" value="D-isomer_DH_NAD-bd"/>
</dbReference>
<dbReference type="AlphaFoldDB" id="A0A9D1EN07"/>
<dbReference type="Pfam" id="PF00389">
    <property type="entry name" value="2-Hacid_dh"/>
    <property type="match status" value="1"/>
</dbReference>
<gene>
    <name evidence="7" type="ORF">IAD01_02245</name>
</gene>
<dbReference type="SUPFAM" id="SSF52283">
    <property type="entry name" value="Formate/glycerate dehydrogenase catalytic domain-like"/>
    <property type="match status" value="1"/>
</dbReference>
<dbReference type="Proteomes" id="UP000823982">
    <property type="component" value="Unassembled WGS sequence"/>
</dbReference>
<evidence type="ECO:0000259" key="5">
    <source>
        <dbReference type="Pfam" id="PF00389"/>
    </source>
</evidence>
<keyword evidence="2 4" id="KW-0560">Oxidoreductase</keyword>
<evidence type="ECO:0000256" key="3">
    <source>
        <dbReference type="ARBA" id="ARBA00023027"/>
    </source>
</evidence>
<dbReference type="CDD" id="cd12162">
    <property type="entry name" value="2-Hacid_dh_4"/>
    <property type="match status" value="1"/>
</dbReference>
<evidence type="ECO:0000256" key="1">
    <source>
        <dbReference type="ARBA" id="ARBA00005854"/>
    </source>
</evidence>
<evidence type="ECO:0000256" key="4">
    <source>
        <dbReference type="RuleBase" id="RU003719"/>
    </source>
</evidence>
<dbReference type="Gene3D" id="3.40.50.720">
    <property type="entry name" value="NAD(P)-binding Rossmann-like Domain"/>
    <property type="match status" value="2"/>
</dbReference>
<reference evidence="7" key="1">
    <citation type="submission" date="2020-10" db="EMBL/GenBank/DDBJ databases">
        <authorList>
            <person name="Gilroy R."/>
        </authorList>
    </citation>
    <scope>NUCLEOTIDE SEQUENCE</scope>
    <source>
        <strain evidence="7">CHK157-1446</strain>
    </source>
</reference>
<protein>
    <submittedName>
        <fullName evidence="7">D-2-hydroxyacid dehydrogenase</fullName>
    </submittedName>
</protein>
<dbReference type="InterPro" id="IPR050418">
    <property type="entry name" value="D-iso_2-hydroxyacid_DH_PdxB"/>
</dbReference>
<accession>A0A9D1EN07</accession>
<dbReference type="GO" id="GO:0016616">
    <property type="term" value="F:oxidoreductase activity, acting on the CH-OH group of donors, NAD or NADP as acceptor"/>
    <property type="evidence" value="ECO:0007669"/>
    <property type="project" value="InterPro"/>
</dbReference>
<dbReference type="EMBL" id="DVIR01000023">
    <property type="protein sequence ID" value="HIS24206.1"/>
    <property type="molecule type" value="Genomic_DNA"/>
</dbReference>
<evidence type="ECO:0000259" key="6">
    <source>
        <dbReference type="Pfam" id="PF02826"/>
    </source>
</evidence>
<dbReference type="Pfam" id="PF02826">
    <property type="entry name" value="2-Hacid_dh_C"/>
    <property type="match status" value="1"/>
</dbReference>
<evidence type="ECO:0000313" key="7">
    <source>
        <dbReference type="EMBL" id="HIS24206.1"/>
    </source>
</evidence>
<evidence type="ECO:0000313" key="8">
    <source>
        <dbReference type="Proteomes" id="UP000823982"/>
    </source>
</evidence>
<feature type="domain" description="D-isomer specific 2-hydroxyacid dehydrogenase NAD-binding" evidence="6">
    <location>
        <begin position="107"/>
        <end position="285"/>
    </location>
</feature>